<sequence>MESPLQLVIGIDGGATYSHGVAATHDGRVLAVVHSASMNFTGSYQKEVRRRVNEILRDLELQLPFANEFTHYAVSAAGIFNEATVDQKEKLCGKIYPWKRTRLVGDSIAAFQGATLGRPGVLAICGTGTSIIACNKEKKFTQLGGWGPLLDDVGSAYWIALKCIRATIAEFEQTGPKTAITAALCEWHEIKSVQGLIPVIYNPEFTRDKFAILAARLDKEIGTTDPVYQQICREAGEAVGNLTLQAAEKSGLDASPLPLFFSGGVLQFNREAMKSFEATVRSKHKVMLSQPRLPTVLGAAMLALREAEVKITDNLVSQLDTTYKNVNELLSN</sequence>
<dbReference type="InterPro" id="IPR039758">
    <property type="entry name" value="NAGK-like"/>
</dbReference>
<accession>A0A381UMQ5</accession>
<organism evidence="2">
    <name type="scientific">marine metagenome</name>
    <dbReference type="NCBI Taxonomy" id="408172"/>
    <lineage>
        <taxon>unclassified sequences</taxon>
        <taxon>metagenomes</taxon>
        <taxon>ecological metagenomes</taxon>
    </lineage>
</organism>
<dbReference type="InterPro" id="IPR002731">
    <property type="entry name" value="ATPase_BadF"/>
</dbReference>
<dbReference type="AlphaFoldDB" id="A0A381UMQ5"/>
<evidence type="ECO:0000313" key="2">
    <source>
        <dbReference type="EMBL" id="SVA28627.1"/>
    </source>
</evidence>
<feature type="domain" description="ATPase BadF/BadG/BcrA/BcrD type" evidence="1">
    <location>
        <begin position="9"/>
        <end position="303"/>
    </location>
</feature>
<gene>
    <name evidence="2" type="ORF">METZ01_LOCUS81481</name>
</gene>
<proteinExistence type="predicted"/>
<dbReference type="SUPFAM" id="SSF53067">
    <property type="entry name" value="Actin-like ATPase domain"/>
    <property type="match status" value="2"/>
</dbReference>
<protein>
    <recommendedName>
        <fullName evidence="1">ATPase BadF/BadG/BcrA/BcrD type domain-containing protein</fullName>
    </recommendedName>
</protein>
<dbReference type="PANTHER" id="PTHR12862:SF0">
    <property type="entry name" value="N-ACETYL-D-GLUCOSAMINE KINASE"/>
    <property type="match status" value="1"/>
</dbReference>
<dbReference type="InterPro" id="IPR043129">
    <property type="entry name" value="ATPase_NBD"/>
</dbReference>
<evidence type="ECO:0000259" key="1">
    <source>
        <dbReference type="Pfam" id="PF01869"/>
    </source>
</evidence>
<dbReference type="Gene3D" id="3.30.420.40">
    <property type="match status" value="2"/>
</dbReference>
<dbReference type="Pfam" id="PF01869">
    <property type="entry name" value="BcrAD_BadFG"/>
    <property type="match status" value="1"/>
</dbReference>
<dbReference type="GO" id="GO:0045127">
    <property type="term" value="F:N-acetylglucosamine kinase activity"/>
    <property type="evidence" value="ECO:0007669"/>
    <property type="project" value="InterPro"/>
</dbReference>
<dbReference type="CDD" id="cd24007">
    <property type="entry name" value="ASKHA_NBD_eukNAGK-like"/>
    <property type="match status" value="1"/>
</dbReference>
<reference evidence="2" key="1">
    <citation type="submission" date="2018-05" db="EMBL/GenBank/DDBJ databases">
        <authorList>
            <person name="Lanie J.A."/>
            <person name="Ng W.-L."/>
            <person name="Kazmierczak K.M."/>
            <person name="Andrzejewski T.M."/>
            <person name="Davidsen T.M."/>
            <person name="Wayne K.J."/>
            <person name="Tettelin H."/>
            <person name="Glass J.I."/>
            <person name="Rusch D."/>
            <person name="Podicherti R."/>
            <person name="Tsui H.-C.T."/>
            <person name="Winkler M.E."/>
        </authorList>
    </citation>
    <scope>NUCLEOTIDE SEQUENCE</scope>
</reference>
<dbReference type="PANTHER" id="PTHR12862">
    <property type="entry name" value="BADF TYPE ATPASE DOMAIN-CONTAINING PROTEIN"/>
    <property type="match status" value="1"/>
</dbReference>
<name>A0A381UMQ5_9ZZZZ</name>
<dbReference type="EMBL" id="UINC01006616">
    <property type="protein sequence ID" value="SVA28627.1"/>
    <property type="molecule type" value="Genomic_DNA"/>
</dbReference>